<proteinExistence type="predicted"/>
<reference evidence="1 2" key="1">
    <citation type="submission" date="2018-11" db="EMBL/GenBank/DDBJ databases">
        <title>Genome sequencing and analysis.</title>
        <authorList>
            <person name="Huang Y.-T."/>
        </authorList>
    </citation>
    <scope>NUCLEOTIDE SEQUENCE [LARGE SCALE GENOMIC DNA]</scope>
    <source>
        <strain evidence="1 2">SHIN</strain>
    </source>
</reference>
<dbReference type="RefSeq" id="WP_171379704.1">
    <property type="nucleotide sequence ID" value="NZ_PKQI01000001.1"/>
</dbReference>
<evidence type="ECO:0000313" key="2">
    <source>
        <dbReference type="Proteomes" id="UP000526233"/>
    </source>
</evidence>
<protein>
    <submittedName>
        <fullName evidence="1">Uncharacterized protein</fullName>
    </submittedName>
</protein>
<dbReference type="Proteomes" id="UP000526233">
    <property type="component" value="Unassembled WGS sequence"/>
</dbReference>
<name>A0A7Y3T2M2_9HYPH</name>
<dbReference type="AlphaFoldDB" id="A0A7Y3T2M2"/>
<sequence>MQLPVNGARGEVGVTIGGVDIVIAATMSGLSHVSTELGCKSMQDLFDRLSNVEVAAAMSAIRHLTVRGDASAALAVLKFGHFPALSKAFEAALAHHFKDDQSGNGEAGATV</sequence>
<gene>
    <name evidence="1" type="ORF">EHE22_05875</name>
</gene>
<dbReference type="EMBL" id="PKQI01000001">
    <property type="protein sequence ID" value="NNV19956.1"/>
    <property type="molecule type" value="Genomic_DNA"/>
</dbReference>
<accession>A0A7Y3T2M2</accession>
<comment type="caution">
    <text evidence="1">The sequence shown here is derived from an EMBL/GenBank/DDBJ whole genome shotgun (WGS) entry which is preliminary data.</text>
</comment>
<evidence type="ECO:0000313" key="1">
    <source>
        <dbReference type="EMBL" id="NNV19956.1"/>
    </source>
</evidence>
<organism evidence="1 2">
    <name type="scientific">Brucella pseudogrignonensis</name>
    <dbReference type="NCBI Taxonomy" id="419475"/>
    <lineage>
        <taxon>Bacteria</taxon>
        <taxon>Pseudomonadati</taxon>
        <taxon>Pseudomonadota</taxon>
        <taxon>Alphaproteobacteria</taxon>
        <taxon>Hyphomicrobiales</taxon>
        <taxon>Brucellaceae</taxon>
        <taxon>Brucella/Ochrobactrum group</taxon>
        <taxon>Brucella</taxon>
    </lineage>
</organism>